<proteinExistence type="predicted"/>
<comment type="caution">
    <text evidence="2">The sequence shown here is derived from an EMBL/GenBank/DDBJ whole genome shotgun (WGS) entry which is preliminary data.</text>
</comment>
<accession>A0AAD7I6M8</accession>
<feature type="compositionally biased region" description="Low complexity" evidence="1">
    <location>
        <begin position="599"/>
        <end position="619"/>
    </location>
</feature>
<sequence>MPSGPIPHDVEGFSAVTPPSRPVTPYEDIQFLLANNSTFHRPLQSRPTRTGRSRPSTTLFIGNGLTPQTEYYGYEVLPDGQLLHQSASLNVFRVHENPETGEPFTINSHEFTLTLQAPTDNRVWPREVIYPSTERLKDKMAQLAPTLEPAFPVHAVPVRSPEDMEAPLGSPTMTDSAATIDPQETLKKVVAAGGEDDNVGTDKRTLPPIRIVTDLSSLVNFDYAPRHYNSTHPHEQDSSSDSSLGSPPPLIPESPLFTPIPFTEDLPEFSTNISGGNGRETHDGVGICGHCFGLQHDLSACPMWGDDAPTSAAAAASAKAVEITRRDMEMKLRREELQKIIQEALEPGLVEVVGTTAGARQLLDRLKMTVHQARELAAALTDDLGPLREKMEKETMEMFVKELEYVVTVEVGRLLTHQLLDREAMSGESADDYIRPNSPDHANDDADMSSEEAAAVLVAMSQATRVVFVPSSEARSGATGTYSSRIPARSDEVSTPVFPSRGRPITRENRSSSPAPSSISSSSYEEISPYTTTAVLATPASILANELGTMDPDSFPSPTSEWSVSSVDFSVNPQHVIDVAVARVIADAPAREGSPSHETAPNTNNTSNSEATSSDSGSTTTADFLTAIEHVTGQTRTYIPQDDEAFTQHDVLMAWADDGLRDQLALHRHEEEMAGNPFREALRIFHGPLVAFMDTVTMRAESVARVMFNSSVFLALRPRYSPPSTPPSSGQTSTSLDFSLPDQEQPSTPPSANKGNGKRSAEEEGGRARKCFRKFAGDSLRRKTIKQAVRKAKTIRHFAATRHAALEGIRWIEGILWMRYGVNEVITSTTAPPGTSAEQPLLGNLQNFFPVNGRARHPILTDNEAARTHTLWSILAFQQCHDLADILSDFLIVRLKDEYAVSRLLDAGFLESIYPTGTPHTRWWELLAGPEACSHSDMSDSHSSSDISDSSSDMDGVLAYPTASELEAAAANHTTSSTGPFSNAPEESFAVPLRPRRYLHGLADLLTNDAAPRESTLFAQF</sequence>
<feature type="compositionally biased region" description="Low complexity" evidence="1">
    <location>
        <begin position="511"/>
        <end position="524"/>
    </location>
</feature>
<feature type="region of interest" description="Disordered" evidence="1">
    <location>
        <begin position="472"/>
        <end position="524"/>
    </location>
</feature>
<organism evidence="2 3">
    <name type="scientific">Mycena maculata</name>
    <dbReference type="NCBI Taxonomy" id="230809"/>
    <lineage>
        <taxon>Eukaryota</taxon>
        <taxon>Fungi</taxon>
        <taxon>Dikarya</taxon>
        <taxon>Basidiomycota</taxon>
        <taxon>Agaricomycotina</taxon>
        <taxon>Agaricomycetes</taxon>
        <taxon>Agaricomycetidae</taxon>
        <taxon>Agaricales</taxon>
        <taxon>Marasmiineae</taxon>
        <taxon>Mycenaceae</taxon>
        <taxon>Mycena</taxon>
    </lineage>
</organism>
<gene>
    <name evidence="2" type="ORF">DFH07DRAFT_780053</name>
</gene>
<evidence type="ECO:0000313" key="3">
    <source>
        <dbReference type="Proteomes" id="UP001215280"/>
    </source>
</evidence>
<feature type="region of interest" description="Disordered" evidence="1">
    <location>
        <begin position="226"/>
        <end position="258"/>
    </location>
</feature>
<feature type="region of interest" description="Disordered" evidence="1">
    <location>
        <begin position="721"/>
        <end position="768"/>
    </location>
</feature>
<protein>
    <submittedName>
        <fullName evidence="2">Uncharacterized protein</fullName>
    </submittedName>
</protein>
<feature type="region of interest" description="Disordered" evidence="1">
    <location>
        <begin position="590"/>
        <end position="619"/>
    </location>
</feature>
<feature type="compositionally biased region" description="Polar residues" evidence="1">
    <location>
        <begin position="742"/>
        <end position="754"/>
    </location>
</feature>
<evidence type="ECO:0000256" key="1">
    <source>
        <dbReference type="SAM" id="MobiDB-lite"/>
    </source>
</evidence>
<reference evidence="2" key="1">
    <citation type="submission" date="2023-03" db="EMBL/GenBank/DDBJ databases">
        <title>Massive genome expansion in bonnet fungi (Mycena s.s.) driven by repeated elements and novel gene families across ecological guilds.</title>
        <authorList>
            <consortium name="Lawrence Berkeley National Laboratory"/>
            <person name="Harder C.B."/>
            <person name="Miyauchi S."/>
            <person name="Viragh M."/>
            <person name="Kuo A."/>
            <person name="Thoen E."/>
            <person name="Andreopoulos B."/>
            <person name="Lu D."/>
            <person name="Skrede I."/>
            <person name="Drula E."/>
            <person name="Henrissat B."/>
            <person name="Morin E."/>
            <person name="Kohler A."/>
            <person name="Barry K."/>
            <person name="LaButti K."/>
            <person name="Morin E."/>
            <person name="Salamov A."/>
            <person name="Lipzen A."/>
            <person name="Mereny Z."/>
            <person name="Hegedus B."/>
            <person name="Baldrian P."/>
            <person name="Stursova M."/>
            <person name="Weitz H."/>
            <person name="Taylor A."/>
            <person name="Grigoriev I.V."/>
            <person name="Nagy L.G."/>
            <person name="Martin F."/>
            <person name="Kauserud H."/>
        </authorList>
    </citation>
    <scope>NUCLEOTIDE SEQUENCE</scope>
    <source>
        <strain evidence="2">CBHHK188m</strain>
    </source>
</reference>
<keyword evidence="3" id="KW-1185">Reference proteome</keyword>
<dbReference type="EMBL" id="JARJLG010000156">
    <property type="protein sequence ID" value="KAJ7735257.1"/>
    <property type="molecule type" value="Genomic_DNA"/>
</dbReference>
<name>A0AAD7I6M8_9AGAR</name>
<dbReference type="Proteomes" id="UP001215280">
    <property type="component" value="Unassembled WGS sequence"/>
</dbReference>
<evidence type="ECO:0000313" key="2">
    <source>
        <dbReference type="EMBL" id="KAJ7735257.1"/>
    </source>
</evidence>
<dbReference type="AlphaFoldDB" id="A0AAD7I6M8"/>
<feature type="region of interest" description="Disordered" evidence="1">
    <location>
        <begin position="428"/>
        <end position="449"/>
    </location>
</feature>